<reference evidence="1 2" key="1">
    <citation type="submission" date="2016-03" db="EMBL/GenBank/DDBJ databases">
        <title>EvidentialGene: Evidence-directed Construction of Genes on Genomes.</title>
        <authorList>
            <person name="Gilbert D.G."/>
            <person name="Choi J.-H."/>
            <person name="Mockaitis K."/>
            <person name="Colbourne J."/>
            <person name="Pfrender M."/>
        </authorList>
    </citation>
    <scope>NUCLEOTIDE SEQUENCE [LARGE SCALE GENOMIC DNA]</scope>
    <source>
        <strain evidence="1 2">Xinb3</strain>
        <tissue evidence="1">Complete organism</tissue>
    </source>
</reference>
<proteinExistence type="predicted"/>
<accession>A0A162CSS0</accession>
<keyword evidence="2" id="KW-1185">Reference proteome</keyword>
<comment type="caution">
    <text evidence="1">The sequence shown here is derived from an EMBL/GenBank/DDBJ whole genome shotgun (WGS) entry which is preliminary data.</text>
</comment>
<name>A0A162CSS0_9CRUS</name>
<gene>
    <name evidence="1" type="ORF">APZ42_005803</name>
</gene>
<dbReference type="EMBL" id="LRGB01016239">
    <property type="protein sequence ID" value="KZR98673.1"/>
    <property type="molecule type" value="Genomic_DNA"/>
</dbReference>
<dbReference type="AlphaFoldDB" id="A0A162CSS0"/>
<protein>
    <submittedName>
        <fullName evidence="1">Uncharacterized protein</fullName>
    </submittedName>
</protein>
<sequence length="108" mass="12312">MGPDTNSKYNTLFEMASSTSKDVSHIIKFYGTNFSSWKFGIWRFLEKFKLTSVVDGTESFPAQTLQEGIVTNATLIEAWQQKDVDARTYIYSINPSVLPREICQSMAR</sequence>
<organism evidence="1 2">
    <name type="scientific">Daphnia magna</name>
    <dbReference type="NCBI Taxonomy" id="35525"/>
    <lineage>
        <taxon>Eukaryota</taxon>
        <taxon>Metazoa</taxon>
        <taxon>Ecdysozoa</taxon>
        <taxon>Arthropoda</taxon>
        <taxon>Crustacea</taxon>
        <taxon>Branchiopoda</taxon>
        <taxon>Diplostraca</taxon>
        <taxon>Cladocera</taxon>
        <taxon>Anomopoda</taxon>
        <taxon>Daphniidae</taxon>
        <taxon>Daphnia</taxon>
    </lineage>
</organism>
<evidence type="ECO:0000313" key="1">
    <source>
        <dbReference type="EMBL" id="KZR98673.1"/>
    </source>
</evidence>
<evidence type="ECO:0000313" key="2">
    <source>
        <dbReference type="Proteomes" id="UP000076858"/>
    </source>
</evidence>
<dbReference type="Proteomes" id="UP000076858">
    <property type="component" value="Unassembled WGS sequence"/>
</dbReference>